<reference evidence="2 3" key="1">
    <citation type="journal article" date="2019" name="PLoS Biol.">
        <title>Sex chromosomes control vertical transmission of feminizing Wolbachia symbionts in an isopod.</title>
        <authorList>
            <person name="Becking T."/>
            <person name="Chebbi M.A."/>
            <person name="Giraud I."/>
            <person name="Moumen B."/>
            <person name="Laverre T."/>
            <person name="Caubet Y."/>
            <person name="Peccoud J."/>
            <person name="Gilbert C."/>
            <person name="Cordaux R."/>
        </authorList>
    </citation>
    <scope>NUCLEOTIDE SEQUENCE [LARGE SCALE GENOMIC DNA]</scope>
    <source>
        <strain evidence="2">ANa2</strain>
        <tissue evidence="2">Whole body excluding digestive tract and cuticle</tissue>
    </source>
</reference>
<evidence type="ECO:0000256" key="1">
    <source>
        <dbReference type="SAM" id="Phobius"/>
    </source>
</evidence>
<accession>A0A5N5TJS1</accession>
<keyword evidence="1" id="KW-0472">Membrane</keyword>
<organism evidence="2 3">
    <name type="scientific">Armadillidium nasatum</name>
    <dbReference type="NCBI Taxonomy" id="96803"/>
    <lineage>
        <taxon>Eukaryota</taxon>
        <taxon>Metazoa</taxon>
        <taxon>Ecdysozoa</taxon>
        <taxon>Arthropoda</taxon>
        <taxon>Crustacea</taxon>
        <taxon>Multicrustacea</taxon>
        <taxon>Malacostraca</taxon>
        <taxon>Eumalacostraca</taxon>
        <taxon>Peracarida</taxon>
        <taxon>Isopoda</taxon>
        <taxon>Oniscidea</taxon>
        <taxon>Crinocheta</taxon>
        <taxon>Armadillidiidae</taxon>
        <taxon>Armadillidium</taxon>
    </lineage>
</organism>
<keyword evidence="3" id="KW-1185">Reference proteome</keyword>
<comment type="caution">
    <text evidence="2">The sequence shown here is derived from an EMBL/GenBank/DDBJ whole genome shotgun (WGS) entry which is preliminary data.</text>
</comment>
<dbReference type="Proteomes" id="UP000326759">
    <property type="component" value="Unassembled WGS sequence"/>
</dbReference>
<keyword evidence="1" id="KW-1133">Transmembrane helix</keyword>
<name>A0A5N5TJS1_9CRUS</name>
<keyword evidence="1" id="KW-0812">Transmembrane</keyword>
<proteinExistence type="predicted"/>
<dbReference type="EMBL" id="SEYY01000826">
    <property type="protein sequence ID" value="KAB7506414.1"/>
    <property type="molecule type" value="Genomic_DNA"/>
</dbReference>
<protein>
    <submittedName>
        <fullName evidence="2">Uncharacterized protein</fullName>
    </submittedName>
</protein>
<dbReference type="AlphaFoldDB" id="A0A5N5TJS1"/>
<feature type="transmembrane region" description="Helical" evidence="1">
    <location>
        <begin position="20"/>
        <end position="38"/>
    </location>
</feature>
<gene>
    <name evidence="2" type="ORF">Anas_04790</name>
</gene>
<sequence>MLAPFLKTLPSHCGMGISSNFINDFILLLLSLAIYFSCGRHEKLLLSFFLVQFVKMPIQHKTFFVTTLVIVFKNIKKFKSSHEVDTIIRLLGWLQIAN</sequence>
<evidence type="ECO:0000313" key="3">
    <source>
        <dbReference type="Proteomes" id="UP000326759"/>
    </source>
</evidence>
<evidence type="ECO:0000313" key="2">
    <source>
        <dbReference type="EMBL" id="KAB7506414.1"/>
    </source>
</evidence>